<dbReference type="EMBL" id="CM000880">
    <property type="protein sequence ID" value="KQK12793.1"/>
    <property type="molecule type" value="Genomic_DNA"/>
</dbReference>
<dbReference type="SUPFAM" id="SSF118310">
    <property type="entry name" value="AN1-like Zinc finger"/>
    <property type="match status" value="1"/>
</dbReference>
<dbReference type="FunFam" id="4.10.1110.10:FF:000001">
    <property type="entry name" value="Zinc finger AN1-type containing 6"/>
    <property type="match status" value="1"/>
</dbReference>
<evidence type="ECO:0000256" key="2">
    <source>
        <dbReference type="ARBA" id="ARBA00022723"/>
    </source>
</evidence>
<reference evidence="10" key="3">
    <citation type="submission" date="2018-08" db="UniProtKB">
        <authorList>
            <consortium name="EnsemblPlants"/>
        </authorList>
    </citation>
    <scope>IDENTIFICATION</scope>
    <source>
        <strain evidence="10">cv. Bd21</strain>
    </source>
</reference>
<sequence>MCVDGCGFFGAAATDNMCSKCYRDDFDAFSTAAPPEKKAKISFPVPASSHDAAAAAAAADNAVTAVNRCVVCGNKVANGTFFRCFATAEMCPKCDREHGAYARIATAAPPEKKPPPAAAAAATNRCAMCRKKVGLLGFRCRCEGTFCSVHRYSDKHACEFNYKAAAREQIAMQNPVVVADKMIDRI</sequence>
<keyword evidence="5" id="KW-0346">Stress response</keyword>
<dbReference type="EnsemblPlants" id="KQK12793">
    <property type="protein sequence ID" value="KQK12793"/>
    <property type="gene ID" value="BRADI_1g06002v3"/>
</dbReference>
<evidence type="ECO:0000259" key="8">
    <source>
        <dbReference type="PROSITE" id="PS51039"/>
    </source>
</evidence>
<protein>
    <recommendedName>
        <fullName evidence="12">AN1-type domain-containing protein</fullName>
    </recommendedName>
</protein>
<dbReference type="Pfam" id="PF01754">
    <property type="entry name" value="zf-A20"/>
    <property type="match status" value="1"/>
</dbReference>
<reference evidence="9" key="2">
    <citation type="submission" date="2017-06" db="EMBL/GenBank/DDBJ databases">
        <title>WGS assembly of Brachypodium distachyon.</title>
        <authorList>
            <consortium name="The International Brachypodium Initiative"/>
            <person name="Lucas S."/>
            <person name="Harmon-Smith M."/>
            <person name="Lail K."/>
            <person name="Tice H."/>
            <person name="Grimwood J."/>
            <person name="Bruce D."/>
            <person name="Barry K."/>
            <person name="Shu S."/>
            <person name="Lindquist E."/>
            <person name="Wang M."/>
            <person name="Pitluck S."/>
            <person name="Vogel J.P."/>
            <person name="Garvin D.F."/>
            <person name="Mockler T.C."/>
            <person name="Schmutz J."/>
            <person name="Rokhsar D."/>
            <person name="Bevan M.W."/>
        </authorList>
    </citation>
    <scope>NUCLEOTIDE SEQUENCE</scope>
    <source>
        <strain evidence="9">Bd21</strain>
    </source>
</reference>
<dbReference type="GO" id="GO:0008270">
    <property type="term" value="F:zinc ion binding"/>
    <property type="evidence" value="ECO:0007669"/>
    <property type="project" value="UniProtKB-KW"/>
</dbReference>
<dbReference type="InterPro" id="IPR002653">
    <property type="entry name" value="Znf_A20"/>
</dbReference>
<dbReference type="Proteomes" id="UP000008810">
    <property type="component" value="Chromosome 1"/>
</dbReference>
<dbReference type="SMART" id="SM00259">
    <property type="entry name" value="ZnF_A20"/>
    <property type="match status" value="1"/>
</dbReference>
<gene>
    <name evidence="9" type="ORF">BRADI_1g06002v3</name>
</gene>
<dbReference type="InterPro" id="IPR000058">
    <property type="entry name" value="Znf_AN1"/>
</dbReference>
<feature type="domain" description="A20-type" evidence="7">
    <location>
        <begin position="1"/>
        <end position="30"/>
    </location>
</feature>
<dbReference type="SUPFAM" id="SSF57716">
    <property type="entry name" value="Glucocorticoid receptor-like (DNA-binding domain)"/>
    <property type="match status" value="1"/>
</dbReference>
<dbReference type="PANTHER" id="PTHR10634">
    <property type="entry name" value="AN1-TYPE ZINC FINGER PROTEIN"/>
    <property type="match status" value="1"/>
</dbReference>
<evidence type="ECO:0000313" key="10">
    <source>
        <dbReference type="EnsemblPlants" id="KQK12793"/>
    </source>
</evidence>
<reference evidence="9 10" key="1">
    <citation type="journal article" date="2010" name="Nature">
        <title>Genome sequencing and analysis of the model grass Brachypodium distachyon.</title>
        <authorList>
            <consortium name="International Brachypodium Initiative"/>
        </authorList>
    </citation>
    <scope>NUCLEOTIDE SEQUENCE [LARGE SCALE GENOMIC DNA]</scope>
    <source>
        <strain evidence="9 10">Bd21</strain>
    </source>
</reference>
<evidence type="ECO:0000313" key="9">
    <source>
        <dbReference type="EMBL" id="KQK12793.1"/>
    </source>
</evidence>
<evidence type="ECO:0000313" key="11">
    <source>
        <dbReference type="Proteomes" id="UP000008810"/>
    </source>
</evidence>
<dbReference type="PROSITE" id="PS51039">
    <property type="entry name" value="ZF_AN1"/>
    <property type="match status" value="1"/>
</dbReference>
<dbReference type="OrthoDB" id="428577at2759"/>
<evidence type="ECO:0000256" key="3">
    <source>
        <dbReference type="ARBA" id="ARBA00022771"/>
    </source>
</evidence>
<dbReference type="Gene3D" id="4.10.1110.10">
    <property type="entry name" value="AN1-like Zinc finger"/>
    <property type="match status" value="1"/>
</dbReference>
<dbReference type="PANTHER" id="PTHR10634:SF136">
    <property type="entry name" value="AN1-TYPE DOMAIN-CONTAINING PROTEIN"/>
    <property type="match status" value="1"/>
</dbReference>
<dbReference type="Pfam" id="PF01428">
    <property type="entry name" value="zf-AN1"/>
    <property type="match status" value="1"/>
</dbReference>
<evidence type="ECO:0000259" key="7">
    <source>
        <dbReference type="PROSITE" id="PS51036"/>
    </source>
</evidence>
<dbReference type="AlphaFoldDB" id="A0A0Q3KNT9"/>
<evidence type="ECO:0000256" key="5">
    <source>
        <dbReference type="ARBA" id="ARBA00023016"/>
    </source>
</evidence>
<evidence type="ECO:0000256" key="1">
    <source>
        <dbReference type="ARBA" id="ARBA00003732"/>
    </source>
</evidence>
<dbReference type="Gramene" id="KQK12793">
    <property type="protein sequence ID" value="KQK12793"/>
    <property type="gene ID" value="BRADI_1g06002v3"/>
</dbReference>
<dbReference type="GO" id="GO:0003677">
    <property type="term" value="F:DNA binding"/>
    <property type="evidence" value="ECO:0007669"/>
    <property type="project" value="InterPro"/>
</dbReference>
<dbReference type="PROSITE" id="PS51036">
    <property type="entry name" value="ZF_A20"/>
    <property type="match status" value="1"/>
</dbReference>
<comment type="function">
    <text evidence="1">May be involved in environmental stress response.</text>
</comment>
<dbReference type="InParanoid" id="A0A0Q3KNT9"/>
<dbReference type="Gene3D" id="1.20.5.4770">
    <property type="match status" value="1"/>
</dbReference>
<dbReference type="InterPro" id="IPR050652">
    <property type="entry name" value="AN1_A20_ZnFinger"/>
</dbReference>
<dbReference type="InterPro" id="IPR035896">
    <property type="entry name" value="AN1-like_Znf"/>
</dbReference>
<evidence type="ECO:0008006" key="12">
    <source>
        <dbReference type="Google" id="ProtNLM"/>
    </source>
</evidence>
<evidence type="ECO:0000256" key="4">
    <source>
        <dbReference type="ARBA" id="ARBA00022833"/>
    </source>
</evidence>
<evidence type="ECO:0000256" key="6">
    <source>
        <dbReference type="PROSITE-ProRule" id="PRU00449"/>
    </source>
</evidence>
<keyword evidence="3 6" id="KW-0863">Zinc-finger</keyword>
<name>A0A0Q3KNT9_BRADI</name>
<organism evidence="9">
    <name type="scientific">Brachypodium distachyon</name>
    <name type="common">Purple false brome</name>
    <name type="synonym">Trachynia distachya</name>
    <dbReference type="NCBI Taxonomy" id="15368"/>
    <lineage>
        <taxon>Eukaryota</taxon>
        <taxon>Viridiplantae</taxon>
        <taxon>Streptophyta</taxon>
        <taxon>Embryophyta</taxon>
        <taxon>Tracheophyta</taxon>
        <taxon>Spermatophyta</taxon>
        <taxon>Magnoliopsida</taxon>
        <taxon>Liliopsida</taxon>
        <taxon>Poales</taxon>
        <taxon>Poaceae</taxon>
        <taxon>BOP clade</taxon>
        <taxon>Pooideae</taxon>
        <taxon>Stipodae</taxon>
        <taxon>Brachypodieae</taxon>
        <taxon>Brachypodium</taxon>
    </lineage>
</organism>
<proteinExistence type="predicted"/>
<feature type="domain" description="AN1-type" evidence="8">
    <location>
        <begin position="120"/>
        <end position="166"/>
    </location>
</feature>
<keyword evidence="2" id="KW-0479">Metal-binding</keyword>
<keyword evidence="4" id="KW-0862">Zinc</keyword>
<dbReference type="STRING" id="15368.A0A0Q3KNT9"/>
<dbReference type="SMART" id="SM00154">
    <property type="entry name" value="ZnF_AN1"/>
    <property type="match status" value="1"/>
</dbReference>
<accession>A0A0Q3KNT9</accession>
<keyword evidence="11" id="KW-1185">Reference proteome</keyword>